<feature type="compositionally biased region" description="Basic and acidic residues" evidence="1">
    <location>
        <begin position="300"/>
        <end position="311"/>
    </location>
</feature>
<feature type="region of interest" description="Disordered" evidence="1">
    <location>
        <begin position="349"/>
        <end position="491"/>
    </location>
</feature>
<dbReference type="PRINTS" id="PR01217">
    <property type="entry name" value="PRICHEXTENSN"/>
</dbReference>
<feature type="compositionally biased region" description="Low complexity" evidence="1">
    <location>
        <begin position="349"/>
        <end position="377"/>
    </location>
</feature>
<feature type="compositionally biased region" description="Pro residues" evidence="1">
    <location>
        <begin position="394"/>
        <end position="404"/>
    </location>
</feature>
<evidence type="ECO:0000313" key="3">
    <source>
        <dbReference type="Proteomes" id="UP000199025"/>
    </source>
</evidence>
<dbReference type="SUPFAM" id="SSF140453">
    <property type="entry name" value="EsxAB dimer-like"/>
    <property type="match status" value="1"/>
</dbReference>
<name>A0A1I3WXH9_9PSEU</name>
<dbReference type="Pfam" id="PF06013">
    <property type="entry name" value="WXG100"/>
    <property type="match status" value="1"/>
</dbReference>
<feature type="region of interest" description="Disordered" evidence="1">
    <location>
        <begin position="273"/>
        <end position="330"/>
    </location>
</feature>
<accession>A0A1I3WXH9</accession>
<dbReference type="Proteomes" id="UP000199025">
    <property type="component" value="Unassembled WGS sequence"/>
</dbReference>
<organism evidence="2 3">
    <name type="scientific">Amycolatopsis sacchari</name>
    <dbReference type="NCBI Taxonomy" id="115433"/>
    <lineage>
        <taxon>Bacteria</taxon>
        <taxon>Bacillati</taxon>
        <taxon>Actinomycetota</taxon>
        <taxon>Actinomycetes</taxon>
        <taxon>Pseudonocardiales</taxon>
        <taxon>Pseudonocardiaceae</taxon>
        <taxon>Amycolatopsis</taxon>
    </lineage>
</organism>
<sequence>MIDPTTVPIDDPALDRLTFDQLVQLLTEVQPDVFYREAAAFDRAADRLREVLDQFRAQARAVQENWTGTSSDRFVEVLDEVSGDVTLLLQSMREPGYGNQLRLVGDALANAQQRLRDLQNHRAATPPTPESEQQFTADARRILHDLAVAYRDLGLSLTELPGGQPHSAPPEDVNLPTQTSEGNTLVASPVLHRPLPEQFAGAGGTTAFTPGGFWQRWDSSDGFWSSSQDGTGEVLQSGVVGVPEAGGGASTAGASPAVFSPTGGGWGLSVATGAVGGPRRTPLKATVTEEAVGSTPVLGRKQEREERRERPTTVSTSDAQRPETVSAEPKLRMFAAATLSATADDVTTLSATTTSSSTPTPNPPSTLSAKAYVSASSPTPPPAPSASATTGATPPTPGTTPPTPGSTLPTPGTTPQTPGSTLPTPGATTGPTPPNPTPTPASAFSPSTATQSLAATPGHTPAATPVHASVPSSPAAAEAARATATPVDRPAEVRPVAAVEAARPGAPPVTIRPAFAEPPPAYPLGAAQQFGATGTSAGAHPMAPLSYLPGVNHHGERQYDVALGADRGAWDFDDGAPPVLGKPE</sequence>
<dbReference type="STRING" id="115433.SAMN05421835_11432"/>
<feature type="compositionally biased region" description="Low complexity" evidence="1">
    <location>
        <begin position="405"/>
        <end position="430"/>
    </location>
</feature>
<gene>
    <name evidence="2" type="ORF">SAMN05421835_11432</name>
</gene>
<dbReference type="Gene3D" id="1.10.287.1060">
    <property type="entry name" value="ESAT-6-like"/>
    <property type="match status" value="1"/>
</dbReference>
<evidence type="ECO:0000256" key="1">
    <source>
        <dbReference type="SAM" id="MobiDB-lite"/>
    </source>
</evidence>
<proteinExistence type="predicted"/>
<dbReference type="EMBL" id="FORP01000014">
    <property type="protein sequence ID" value="SFK12124.1"/>
    <property type="molecule type" value="Genomic_DNA"/>
</dbReference>
<reference evidence="2 3" key="1">
    <citation type="submission" date="2016-10" db="EMBL/GenBank/DDBJ databases">
        <authorList>
            <person name="de Groot N.N."/>
        </authorList>
    </citation>
    <scope>NUCLEOTIDE SEQUENCE [LARGE SCALE GENOMIC DNA]</scope>
    <source>
        <strain evidence="2 3">DSM 44468</strain>
    </source>
</reference>
<dbReference type="RefSeq" id="WP_091510890.1">
    <property type="nucleotide sequence ID" value="NZ_FORP01000014.1"/>
</dbReference>
<evidence type="ECO:0000313" key="2">
    <source>
        <dbReference type="EMBL" id="SFK12124.1"/>
    </source>
</evidence>
<feature type="compositionally biased region" description="Low complexity" evidence="1">
    <location>
        <begin position="440"/>
        <end position="491"/>
    </location>
</feature>
<protein>
    <submittedName>
        <fullName evidence="2">Uncharacterized conserved protein YukE</fullName>
    </submittedName>
</protein>
<dbReference type="InterPro" id="IPR036689">
    <property type="entry name" value="ESAT-6-like_sf"/>
</dbReference>
<dbReference type="OrthoDB" id="3638656at2"/>
<keyword evidence="3" id="KW-1185">Reference proteome</keyword>
<dbReference type="AlphaFoldDB" id="A0A1I3WXH9"/>
<dbReference type="InterPro" id="IPR010310">
    <property type="entry name" value="T7SS_ESAT-6-like"/>
</dbReference>